<evidence type="ECO:0000313" key="3">
    <source>
        <dbReference type="Proteomes" id="UP000307380"/>
    </source>
</evidence>
<evidence type="ECO:0000256" key="1">
    <source>
        <dbReference type="SAM" id="Phobius"/>
    </source>
</evidence>
<feature type="transmembrane region" description="Helical" evidence="1">
    <location>
        <begin position="34"/>
        <end position="55"/>
    </location>
</feature>
<protein>
    <recommendedName>
        <fullName evidence="4">Tetratricopeptide repeat protein</fullName>
    </recommendedName>
</protein>
<comment type="caution">
    <text evidence="2">The sequence shown here is derived from an EMBL/GenBank/DDBJ whole genome shotgun (WGS) entry which is preliminary data.</text>
</comment>
<accession>A0A4S4FYQ3</accession>
<name>A0A4S4FYQ3_9MICO</name>
<reference evidence="2 3" key="1">
    <citation type="submission" date="2019-04" db="EMBL/GenBank/DDBJ databases">
        <authorList>
            <person name="Jiang L."/>
        </authorList>
    </citation>
    <scope>NUCLEOTIDE SEQUENCE [LARGE SCALE GENOMIC DNA]</scope>
    <source>
        <strain evidence="2 3">YIM 131861</strain>
    </source>
</reference>
<keyword evidence="1" id="KW-0812">Transmembrane</keyword>
<dbReference type="EMBL" id="SSSN01000003">
    <property type="protein sequence ID" value="THG35491.1"/>
    <property type="molecule type" value="Genomic_DNA"/>
</dbReference>
<keyword evidence="1" id="KW-1133">Transmembrane helix</keyword>
<dbReference type="Gene3D" id="1.25.40.10">
    <property type="entry name" value="Tetratricopeptide repeat domain"/>
    <property type="match status" value="1"/>
</dbReference>
<keyword evidence="1" id="KW-0472">Membrane</keyword>
<keyword evidence="3" id="KW-1185">Reference proteome</keyword>
<proteinExistence type="predicted"/>
<organism evidence="2 3">
    <name type="scientific">Orlajensenia flava</name>
    <dbReference type="NCBI Taxonomy" id="2565934"/>
    <lineage>
        <taxon>Bacteria</taxon>
        <taxon>Bacillati</taxon>
        <taxon>Actinomycetota</taxon>
        <taxon>Actinomycetes</taxon>
        <taxon>Micrococcales</taxon>
        <taxon>Microbacteriaceae</taxon>
        <taxon>Orlajensenia</taxon>
    </lineage>
</organism>
<dbReference type="Proteomes" id="UP000307380">
    <property type="component" value="Unassembled WGS sequence"/>
</dbReference>
<evidence type="ECO:0000313" key="2">
    <source>
        <dbReference type="EMBL" id="THG35491.1"/>
    </source>
</evidence>
<evidence type="ECO:0008006" key="4">
    <source>
        <dbReference type="Google" id="ProtNLM"/>
    </source>
</evidence>
<dbReference type="RefSeq" id="WP_136422962.1">
    <property type="nucleotide sequence ID" value="NZ_SSSN01000003.1"/>
</dbReference>
<dbReference type="SUPFAM" id="SSF48452">
    <property type="entry name" value="TPR-like"/>
    <property type="match status" value="1"/>
</dbReference>
<dbReference type="InterPro" id="IPR011990">
    <property type="entry name" value="TPR-like_helical_dom_sf"/>
</dbReference>
<gene>
    <name evidence="2" type="ORF">E6C70_05460</name>
</gene>
<dbReference type="AlphaFoldDB" id="A0A4S4FYQ3"/>
<dbReference type="OrthoDB" id="4485518at2"/>
<sequence length="159" mass="17590">MKSRLAAALMAALLVVYFVLVGWRAVQFVLTGQPLAVVIGIALIVLPLVGVWALWREISFGVTSERLVKRLDAEGALPVEDLDVRPSGRPDRAAATEEFARYQAETEAAPEDWRSWFRLGLAYDAAGDRRRARAAIRHSISLERAERRRPPDAADAAAR</sequence>